<keyword evidence="2" id="KW-1185">Reference proteome</keyword>
<accession>A0A015JRF5</accession>
<dbReference type="InterPro" id="IPR036388">
    <property type="entry name" value="WH-like_DNA-bd_sf"/>
</dbReference>
<dbReference type="STRING" id="1432141.A0A015JRF5"/>
<evidence type="ECO:0008006" key="3">
    <source>
        <dbReference type="Google" id="ProtNLM"/>
    </source>
</evidence>
<gene>
    <name evidence="1" type="ORF">RirG_205470</name>
</gene>
<proteinExistence type="predicted"/>
<organism evidence="1 2">
    <name type="scientific">Rhizophagus irregularis (strain DAOM 197198w)</name>
    <name type="common">Glomus intraradices</name>
    <dbReference type="NCBI Taxonomy" id="1432141"/>
    <lineage>
        <taxon>Eukaryota</taxon>
        <taxon>Fungi</taxon>
        <taxon>Fungi incertae sedis</taxon>
        <taxon>Mucoromycota</taxon>
        <taxon>Glomeromycotina</taxon>
        <taxon>Glomeromycetes</taxon>
        <taxon>Glomerales</taxon>
        <taxon>Glomeraceae</taxon>
        <taxon>Rhizophagus</taxon>
    </lineage>
</organism>
<sequence>MQYYSWAGDEEALPCEKCDNCLHRQSHCPIIQDARQDALYMLRVIDAVTNYMKNNNENTTRDDIVQVFCRSKNASVIKKNLNHLDIYKENYNRILKRQEEVAYLLENLVIRDLVEVKFKLSKPTPTSQITCNLIYIGVTENAVERANIGSWIYSVRSRQK</sequence>
<dbReference type="EMBL" id="JEMT01027322">
    <property type="protein sequence ID" value="EXX57624.1"/>
    <property type="molecule type" value="Genomic_DNA"/>
</dbReference>
<evidence type="ECO:0000313" key="2">
    <source>
        <dbReference type="Proteomes" id="UP000022910"/>
    </source>
</evidence>
<comment type="caution">
    <text evidence="1">The sequence shown here is derived from an EMBL/GenBank/DDBJ whole genome shotgun (WGS) entry which is preliminary data.</text>
</comment>
<protein>
    <recommendedName>
        <fullName evidence="3">ATP-dependent DNA helicase RecQ zinc-binding domain-containing protein</fullName>
    </recommendedName>
</protein>
<dbReference type="Gene3D" id="1.10.10.10">
    <property type="entry name" value="Winged helix-like DNA-binding domain superfamily/Winged helix DNA-binding domain"/>
    <property type="match status" value="1"/>
</dbReference>
<evidence type="ECO:0000313" key="1">
    <source>
        <dbReference type="EMBL" id="EXX57624.1"/>
    </source>
</evidence>
<dbReference type="HOGENOM" id="CLU_1653095_0_0_1"/>
<dbReference type="Proteomes" id="UP000022910">
    <property type="component" value="Unassembled WGS sequence"/>
</dbReference>
<dbReference type="AlphaFoldDB" id="A0A015JRF5"/>
<reference evidence="1 2" key="1">
    <citation type="submission" date="2014-02" db="EMBL/GenBank/DDBJ databases">
        <title>Single nucleus genome sequencing reveals high similarity among nuclei of an endomycorrhizal fungus.</title>
        <authorList>
            <person name="Lin K."/>
            <person name="Geurts R."/>
            <person name="Zhang Z."/>
            <person name="Limpens E."/>
            <person name="Saunders D.G."/>
            <person name="Mu D."/>
            <person name="Pang E."/>
            <person name="Cao H."/>
            <person name="Cha H."/>
            <person name="Lin T."/>
            <person name="Zhou Q."/>
            <person name="Shang Y."/>
            <person name="Li Y."/>
            <person name="Ivanov S."/>
            <person name="Sharma T."/>
            <person name="Velzen R.V."/>
            <person name="Ruijter N.D."/>
            <person name="Aanen D.K."/>
            <person name="Win J."/>
            <person name="Kamoun S."/>
            <person name="Bisseling T."/>
            <person name="Huang S."/>
        </authorList>
    </citation>
    <scope>NUCLEOTIDE SEQUENCE [LARGE SCALE GENOMIC DNA]</scope>
    <source>
        <strain evidence="2">DAOM197198w</strain>
    </source>
</reference>
<name>A0A015JRF5_RHIIW</name>